<evidence type="ECO:0000256" key="7">
    <source>
        <dbReference type="SAM" id="SignalP"/>
    </source>
</evidence>
<dbReference type="SUPFAM" id="SSF46626">
    <property type="entry name" value="Cytochrome c"/>
    <property type="match status" value="1"/>
</dbReference>
<dbReference type="InterPro" id="IPR051811">
    <property type="entry name" value="Cytochrome_c550/c551-like"/>
</dbReference>
<evidence type="ECO:0000256" key="6">
    <source>
        <dbReference type="PROSITE-ProRule" id="PRU00433"/>
    </source>
</evidence>
<keyword evidence="4" id="KW-0249">Electron transport</keyword>
<dbReference type="GO" id="GO:0009055">
    <property type="term" value="F:electron transfer activity"/>
    <property type="evidence" value="ECO:0007669"/>
    <property type="project" value="InterPro"/>
</dbReference>
<dbReference type="Proteomes" id="UP000240987">
    <property type="component" value="Unassembled WGS sequence"/>
</dbReference>
<keyword evidence="2 6" id="KW-0349">Heme</keyword>
<feature type="chain" id="PRO_5015630891" evidence="7">
    <location>
        <begin position="24"/>
        <end position="272"/>
    </location>
</feature>
<name>A0A2T3JGP8_9GAMM</name>
<keyword evidence="3 6" id="KW-0479">Metal-binding</keyword>
<evidence type="ECO:0000256" key="1">
    <source>
        <dbReference type="ARBA" id="ARBA00022448"/>
    </source>
</evidence>
<dbReference type="AlphaFoldDB" id="A0A2T3JGP8"/>
<dbReference type="GO" id="GO:0046872">
    <property type="term" value="F:metal ion binding"/>
    <property type="evidence" value="ECO:0007669"/>
    <property type="project" value="UniProtKB-KW"/>
</dbReference>
<keyword evidence="5 6" id="KW-0408">Iron</keyword>
<dbReference type="InterPro" id="IPR009056">
    <property type="entry name" value="Cyt_c-like_dom"/>
</dbReference>
<evidence type="ECO:0000259" key="8">
    <source>
        <dbReference type="PROSITE" id="PS51007"/>
    </source>
</evidence>
<organism evidence="9 10">
    <name type="scientific">Photobacterium frigidiphilum</name>
    <dbReference type="NCBI Taxonomy" id="264736"/>
    <lineage>
        <taxon>Bacteria</taxon>
        <taxon>Pseudomonadati</taxon>
        <taxon>Pseudomonadota</taxon>
        <taxon>Gammaproteobacteria</taxon>
        <taxon>Vibrionales</taxon>
        <taxon>Vibrionaceae</taxon>
        <taxon>Photobacterium</taxon>
    </lineage>
</organism>
<keyword evidence="1" id="KW-0813">Transport</keyword>
<dbReference type="PANTHER" id="PTHR37823:SF1">
    <property type="entry name" value="CYTOCHROME C-553-LIKE"/>
    <property type="match status" value="1"/>
</dbReference>
<accession>A0A2T3JGP8</accession>
<dbReference type="InterPro" id="IPR036909">
    <property type="entry name" value="Cyt_c-like_dom_sf"/>
</dbReference>
<proteinExistence type="predicted"/>
<dbReference type="OrthoDB" id="5728201at2"/>
<feature type="domain" description="Cytochrome c" evidence="8">
    <location>
        <begin position="182"/>
        <end position="264"/>
    </location>
</feature>
<dbReference type="Pfam" id="PF00034">
    <property type="entry name" value="Cytochrom_C"/>
    <property type="match status" value="1"/>
</dbReference>
<keyword evidence="7" id="KW-0732">Signal</keyword>
<evidence type="ECO:0000256" key="2">
    <source>
        <dbReference type="ARBA" id="ARBA00022617"/>
    </source>
</evidence>
<dbReference type="Gene3D" id="1.10.760.10">
    <property type="entry name" value="Cytochrome c-like domain"/>
    <property type="match status" value="1"/>
</dbReference>
<evidence type="ECO:0000313" key="10">
    <source>
        <dbReference type="Proteomes" id="UP000240987"/>
    </source>
</evidence>
<comment type="caution">
    <text evidence="9">The sequence shown here is derived from an EMBL/GenBank/DDBJ whole genome shotgun (WGS) entry which is preliminary data.</text>
</comment>
<feature type="signal peptide" evidence="7">
    <location>
        <begin position="1"/>
        <end position="23"/>
    </location>
</feature>
<dbReference type="EMBL" id="PYMJ01000011">
    <property type="protein sequence ID" value="PSU48103.1"/>
    <property type="molecule type" value="Genomic_DNA"/>
</dbReference>
<reference evidence="9 10" key="1">
    <citation type="submission" date="2018-01" db="EMBL/GenBank/DDBJ databases">
        <title>Whole genome sequencing of Histamine producing bacteria.</title>
        <authorList>
            <person name="Butler K."/>
        </authorList>
    </citation>
    <scope>NUCLEOTIDE SEQUENCE [LARGE SCALE GENOMIC DNA]</scope>
    <source>
        <strain evidence="9 10">JCM 12947</strain>
    </source>
</reference>
<evidence type="ECO:0000256" key="5">
    <source>
        <dbReference type="ARBA" id="ARBA00023004"/>
    </source>
</evidence>
<evidence type="ECO:0000256" key="4">
    <source>
        <dbReference type="ARBA" id="ARBA00022982"/>
    </source>
</evidence>
<dbReference type="PANTHER" id="PTHR37823">
    <property type="entry name" value="CYTOCHROME C-553-LIKE"/>
    <property type="match status" value="1"/>
</dbReference>
<keyword evidence="10" id="KW-1185">Reference proteome</keyword>
<dbReference type="RefSeq" id="WP_107243088.1">
    <property type="nucleotide sequence ID" value="NZ_PYMJ01000011.1"/>
</dbReference>
<dbReference type="GO" id="GO:0020037">
    <property type="term" value="F:heme binding"/>
    <property type="evidence" value="ECO:0007669"/>
    <property type="project" value="InterPro"/>
</dbReference>
<sequence length="272" mass="31068">MIREIIRAISLSAICVVSLDAYAEQATLMFSESDQNEQTFSLSALKDKLPTHQITIYDPHYEAEKAYDAFLLNDVMVLAYGKDWKNKAYTDVKFTALDGYQAVSTFDKISIAGGYIVYKADAGWQPIGHHKANPGPFYMVWKGEKQTPEQAFPWPYQLASVNMLQFKDQYPLVYPEGVELASTVYQGFEIFKDRCIKCHSMDQQGGKLGPDLNAPMSVVSYRSKDMLRKFIKQPSQFRYTQMPDHLDLSTEQIDSILDYLSYQGKISNVRKK</sequence>
<evidence type="ECO:0000256" key="3">
    <source>
        <dbReference type="ARBA" id="ARBA00022723"/>
    </source>
</evidence>
<gene>
    <name evidence="9" type="ORF">C9J12_12875</name>
</gene>
<evidence type="ECO:0000313" key="9">
    <source>
        <dbReference type="EMBL" id="PSU48103.1"/>
    </source>
</evidence>
<protein>
    <submittedName>
        <fullName evidence="9">Cytochrome C</fullName>
    </submittedName>
</protein>
<dbReference type="PROSITE" id="PS51007">
    <property type="entry name" value="CYTC"/>
    <property type="match status" value="1"/>
</dbReference>